<evidence type="ECO:0000256" key="4">
    <source>
        <dbReference type="ARBA" id="ARBA00022692"/>
    </source>
</evidence>
<protein>
    <recommendedName>
        <fullName evidence="8">VTT domain-containing protein</fullName>
    </recommendedName>
</protein>
<dbReference type="GO" id="GO:0005886">
    <property type="term" value="C:plasma membrane"/>
    <property type="evidence" value="ECO:0007669"/>
    <property type="project" value="UniProtKB-SubCell"/>
</dbReference>
<feature type="transmembrane region" description="Helical" evidence="7">
    <location>
        <begin position="143"/>
        <end position="166"/>
    </location>
</feature>
<proteinExistence type="inferred from homology"/>
<dbReference type="AlphaFoldDB" id="A0A1G2U9V8"/>
<evidence type="ECO:0000256" key="7">
    <source>
        <dbReference type="RuleBase" id="RU367016"/>
    </source>
</evidence>
<dbReference type="PANTHER" id="PTHR30353">
    <property type="entry name" value="INNER MEMBRANE PROTEIN DEDA-RELATED"/>
    <property type="match status" value="1"/>
</dbReference>
<reference evidence="9 10" key="1">
    <citation type="journal article" date="2016" name="Nat. Commun.">
        <title>Thousands of microbial genomes shed light on interconnected biogeochemical processes in an aquifer system.</title>
        <authorList>
            <person name="Anantharaman K."/>
            <person name="Brown C.T."/>
            <person name="Hug L.A."/>
            <person name="Sharon I."/>
            <person name="Castelle C.J."/>
            <person name="Probst A.J."/>
            <person name="Thomas B.C."/>
            <person name="Singh A."/>
            <person name="Wilkins M.J."/>
            <person name="Karaoz U."/>
            <person name="Brodie E.L."/>
            <person name="Williams K.H."/>
            <person name="Hubbard S.S."/>
            <person name="Banfield J.F."/>
        </authorList>
    </citation>
    <scope>NUCLEOTIDE SEQUENCE [LARGE SCALE GENOMIC DNA]</scope>
</reference>
<dbReference type="PANTHER" id="PTHR30353:SF0">
    <property type="entry name" value="TRANSMEMBRANE PROTEIN"/>
    <property type="match status" value="1"/>
</dbReference>
<sequence>MKIMPEFLNISEILAYGYIGIFIVIFLESGIFFPLPGDSLLFAAGLFASDGKMNAYFLFALVVIASFLGILAGYHIGSHLEKWRHRAFYKKFVKDEYLNKASEFFFRHGKSTIILSRFVPIIRTFAPIVAGAAKMEYLAFIRASILGSIIWAGLFIFGGYFLGRFVPEAKDYIIWIMALIILSSFFPGIPGLFRKIFKKSPPSP</sequence>
<keyword evidence="5 7" id="KW-1133">Transmembrane helix</keyword>
<accession>A0A1G2U9V8</accession>
<feature type="transmembrane region" description="Helical" evidence="7">
    <location>
        <begin position="172"/>
        <end position="193"/>
    </location>
</feature>
<evidence type="ECO:0000256" key="6">
    <source>
        <dbReference type="ARBA" id="ARBA00023136"/>
    </source>
</evidence>
<comment type="caution">
    <text evidence="9">The sequence shown here is derived from an EMBL/GenBank/DDBJ whole genome shotgun (WGS) entry which is preliminary data.</text>
</comment>
<dbReference type="InterPro" id="IPR032816">
    <property type="entry name" value="VTT_dom"/>
</dbReference>
<evidence type="ECO:0000313" key="9">
    <source>
        <dbReference type="EMBL" id="OHB05840.1"/>
    </source>
</evidence>
<feature type="domain" description="VTT" evidence="8">
    <location>
        <begin position="35"/>
        <end position="160"/>
    </location>
</feature>
<evidence type="ECO:0000259" key="8">
    <source>
        <dbReference type="Pfam" id="PF09335"/>
    </source>
</evidence>
<comment type="subcellular location">
    <subcellularLocation>
        <location evidence="1 7">Cell membrane</location>
        <topology evidence="1 7">Multi-pass membrane protein</topology>
    </subcellularLocation>
</comment>
<keyword evidence="4 7" id="KW-0812">Transmembrane</keyword>
<keyword evidence="6 7" id="KW-0472">Membrane</keyword>
<name>A0A1G2U9V8_9BACT</name>
<evidence type="ECO:0000256" key="3">
    <source>
        <dbReference type="ARBA" id="ARBA00022475"/>
    </source>
</evidence>
<dbReference type="EMBL" id="MHWG01000009">
    <property type="protein sequence ID" value="OHB05840.1"/>
    <property type="molecule type" value="Genomic_DNA"/>
</dbReference>
<comment type="similarity">
    <text evidence="2 7">Belongs to the DedA family.</text>
</comment>
<feature type="transmembrane region" description="Helical" evidence="7">
    <location>
        <begin position="55"/>
        <end position="76"/>
    </location>
</feature>
<evidence type="ECO:0000313" key="10">
    <source>
        <dbReference type="Proteomes" id="UP000177068"/>
    </source>
</evidence>
<dbReference type="InterPro" id="IPR032818">
    <property type="entry name" value="DedA-like"/>
</dbReference>
<evidence type="ECO:0000256" key="1">
    <source>
        <dbReference type="ARBA" id="ARBA00004651"/>
    </source>
</evidence>
<feature type="transmembrane region" description="Helical" evidence="7">
    <location>
        <begin position="12"/>
        <end position="35"/>
    </location>
</feature>
<evidence type="ECO:0000256" key="2">
    <source>
        <dbReference type="ARBA" id="ARBA00010792"/>
    </source>
</evidence>
<keyword evidence="3 7" id="KW-1003">Cell membrane</keyword>
<dbReference type="Proteomes" id="UP000177068">
    <property type="component" value="Unassembled WGS sequence"/>
</dbReference>
<dbReference type="Pfam" id="PF09335">
    <property type="entry name" value="VTT_dom"/>
    <property type="match status" value="1"/>
</dbReference>
<gene>
    <name evidence="9" type="ORF">A3A26_02940</name>
</gene>
<organism evidence="9 10">
    <name type="scientific">Candidatus Zambryskibacteria bacterium RIFCSPLOWO2_01_FULL_47_14</name>
    <dbReference type="NCBI Taxonomy" id="1802763"/>
    <lineage>
        <taxon>Bacteria</taxon>
        <taxon>Candidatus Zambryskiibacteriota</taxon>
    </lineage>
</organism>
<evidence type="ECO:0000256" key="5">
    <source>
        <dbReference type="ARBA" id="ARBA00022989"/>
    </source>
</evidence>